<dbReference type="GO" id="GO:0016787">
    <property type="term" value="F:hydrolase activity"/>
    <property type="evidence" value="ECO:0007669"/>
    <property type="project" value="UniProtKB-KW"/>
</dbReference>
<organism evidence="4 5">
    <name type="scientific">Grifola frondosa</name>
    <name type="common">Maitake</name>
    <name type="synonym">Polyporus frondosus</name>
    <dbReference type="NCBI Taxonomy" id="5627"/>
    <lineage>
        <taxon>Eukaryota</taxon>
        <taxon>Fungi</taxon>
        <taxon>Dikarya</taxon>
        <taxon>Basidiomycota</taxon>
        <taxon>Agaricomycotina</taxon>
        <taxon>Agaricomycetes</taxon>
        <taxon>Polyporales</taxon>
        <taxon>Grifolaceae</taxon>
        <taxon>Grifola</taxon>
    </lineage>
</organism>
<feature type="domain" description="AB hydrolase-1" evidence="3">
    <location>
        <begin position="58"/>
        <end position="96"/>
    </location>
</feature>
<dbReference type="OrthoDB" id="408373at2759"/>
<keyword evidence="5" id="KW-1185">Reference proteome</keyword>
<reference evidence="4 5" key="1">
    <citation type="submission" date="2016-03" db="EMBL/GenBank/DDBJ databases">
        <title>Whole genome sequencing of Grifola frondosa 9006-11.</title>
        <authorList>
            <person name="Min B."/>
            <person name="Park H."/>
            <person name="Kim J.-G."/>
            <person name="Cho H."/>
            <person name="Oh Y.-L."/>
            <person name="Kong W.-S."/>
            <person name="Choi I.-G."/>
        </authorList>
    </citation>
    <scope>NUCLEOTIDE SEQUENCE [LARGE SCALE GENOMIC DNA]</scope>
    <source>
        <strain evidence="4 5">9006-11</strain>
    </source>
</reference>
<dbReference type="STRING" id="5627.A0A1C7M038"/>
<protein>
    <submittedName>
        <fullName evidence="4">Bifunctional epoxide hydrolase 2</fullName>
    </submittedName>
</protein>
<dbReference type="InterPro" id="IPR029058">
    <property type="entry name" value="AB_hydrolase_fold"/>
</dbReference>
<dbReference type="InterPro" id="IPR000073">
    <property type="entry name" value="AB_hydrolase_1"/>
</dbReference>
<gene>
    <name evidence="4" type="primary">EPHX2_0</name>
    <name evidence="4" type="ORF">A0H81_10085</name>
</gene>
<dbReference type="SUPFAM" id="SSF53474">
    <property type="entry name" value="alpha/beta-Hydrolases"/>
    <property type="match status" value="1"/>
</dbReference>
<dbReference type="Gene3D" id="3.40.50.1820">
    <property type="entry name" value="alpha/beta hydrolase"/>
    <property type="match status" value="1"/>
</dbReference>
<evidence type="ECO:0000256" key="2">
    <source>
        <dbReference type="ARBA" id="ARBA00038334"/>
    </source>
</evidence>
<dbReference type="Pfam" id="PF00561">
    <property type="entry name" value="Abhydrolase_1"/>
    <property type="match status" value="2"/>
</dbReference>
<sequence length="339" mass="38586">MTHAIYLTTVGVSLTYIPSLPRLTPSHRSAYHAELQIICLSICIPPQPSPRYYGPIAPTLLFIHGFPSTSYDWTRQIKHFQPKGYGIIAPDLLGYGDLVDILDAEHVDKTIGIGHDWGSLLLSRVALLYPERFHGFAFLALSYLPPQATEFNLDAMNAFLKQATGYETYAYWVLFNREDAHEIIEKHPDSFLQLLYPKDPQMWFTGMSTSGKTLEWVEGNTQPGKADYLTQEEYDLIRKNLFDGGLRSPLNWYKCWIRNHNLDDNKKIPESAYKLQKPSFFAAATKDAVCSAVHGKATMTQFSSDVKIVDFDVGHWVQFEATEALNKELEVWFEALPLN</sequence>
<evidence type="ECO:0000313" key="5">
    <source>
        <dbReference type="Proteomes" id="UP000092993"/>
    </source>
</evidence>
<dbReference type="EMBL" id="LUGG01000015">
    <property type="protein sequence ID" value="OBZ69846.1"/>
    <property type="molecule type" value="Genomic_DNA"/>
</dbReference>
<comment type="caution">
    <text evidence="4">The sequence shown here is derived from an EMBL/GenBank/DDBJ whole genome shotgun (WGS) entry which is preliminary data.</text>
</comment>
<evidence type="ECO:0000256" key="1">
    <source>
        <dbReference type="ARBA" id="ARBA00022801"/>
    </source>
</evidence>
<keyword evidence="1 4" id="KW-0378">Hydrolase</keyword>
<proteinExistence type="inferred from homology"/>
<dbReference type="InterPro" id="IPR000639">
    <property type="entry name" value="Epox_hydrolase-like"/>
</dbReference>
<dbReference type="OMA" id="CFLQMAY"/>
<dbReference type="PANTHER" id="PTHR43329">
    <property type="entry name" value="EPOXIDE HYDROLASE"/>
    <property type="match status" value="1"/>
</dbReference>
<accession>A0A1C7M038</accession>
<comment type="similarity">
    <text evidence="2">Belongs to the AB hydrolase superfamily. Epoxide hydrolase family.</text>
</comment>
<dbReference type="PRINTS" id="PR00412">
    <property type="entry name" value="EPOXHYDRLASE"/>
</dbReference>
<feature type="domain" description="AB hydrolase-1" evidence="3">
    <location>
        <begin position="99"/>
        <end position="321"/>
    </location>
</feature>
<dbReference type="Proteomes" id="UP000092993">
    <property type="component" value="Unassembled WGS sequence"/>
</dbReference>
<name>A0A1C7M038_GRIFR</name>
<evidence type="ECO:0000259" key="3">
    <source>
        <dbReference type="Pfam" id="PF00561"/>
    </source>
</evidence>
<dbReference type="AlphaFoldDB" id="A0A1C7M038"/>
<evidence type="ECO:0000313" key="4">
    <source>
        <dbReference type="EMBL" id="OBZ69846.1"/>
    </source>
</evidence>